<name>A0A392PKH5_9FABA</name>
<dbReference type="Gene3D" id="2.60.120.650">
    <property type="entry name" value="Cupin"/>
    <property type="match status" value="1"/>
</dbReference>
<dbReference type="GO" id="GO:0000118">
    <property type="term" value="C:histone deacetylase complex"/>
    <property type="evidence" value="ECO:0007669"/>
    <property type="project" value="TreeGrafter"/>
</dbReference>
<evidence type="ECO:0000256" key="3">
    <source>
        <dbReference type="ARBA" id="ARBA00022723"/>
    </source>
</evidence>
<sequence length="40" mass="4621">MEHKKKLKRECGIEPWTFTQKLGDAVFIPAGCPHQVRNLN</sequence>
<dbReference type="SUPFAM" id="SSF51197">
    <property type="entry name" value="Clavaminate synthase-like"/>
    <property type="match status" value="1"/>
</dbReference>
<dbReference type="GO" id="GO:0000785">
    <property type="term" value="C:chromatin"/>
    <property type="evidence" value="ECO:0007669"/>
    <property type="project" value="TreeGrafter"/>
</dbReference>
<organism evidence="6 7">
    <name type="scientific">Trifolium medium</name>
    <dbReference type="NCBI Taxonomy" id="97028"/>
    <lineage>
        <taxon>Eukaryota</taxon>
        <taxon>Viridiplantae</taxon>
        <taxon>Streptophyta</taxon>
        <taxon>Embryophyta</taxon>
        <taxon>Tracheophyta</taxon>
        <taxon>Spermatophyta</taxon>
        <taxon>Magnoliopsida</taxon>
        <taxon>eudicotyledons</taxon>
        <taxon>Gunneridae</taxon>
        <taxon>Pentapetalae</taxon>
        <taxon>rosids</taxon>
        <taxon>fabids</taxon>
        <taxon>Fabales</taxon>
        <taxon>Fabaceae</taxon>
        <taxon>Papilionoideae</taxon>
        <taxon>50 kb inversion clade</taxon>
        <taxon>NPAAA clade</taxon>
        <taxon>Hologalegina</taxon>
        <taxon>IRL clade</taxon>
        <taxon>Trifolieae</taxon>
        <taxon>Trifolium</taxon>
    </lineage>
</organism>
<dbReference type="InterPro" id="IPR003347">
    <property type="entry name" value="JmjC_dom"/>
</dbReference>
<dbReference type="Proteomes" id="UP000265520">
    <property type="component" value="Unassembled WGS sequence"/>
</dbReference>
<dbReference type="EMBL" id="LXQA010084817">
    <property type="protein sequence ID" value="MCI12593.1"/>
    <property type="molecule type" value="Genomic_DNA"/>
</dbReference>
<dbReference type="GO" id="GO:0006357">
    <property type="term" value="P:regulation of transcription by RNA polymerase II"/>
    <property type="evidence" value="ECO:0007669"/>
    <property type="project" value="TreeGrafter"/>
</dbReference>
<keyword evidence="7" id="KW-1185">Reference proteome</keyword>
<dbReference type="Pfam" id="PF02373">
    <property type="entry name" value="JmjC"/>
    <property type="match status" value="1"/>
</dbReference>
<reference evidence="6 7" key="1">
    <citation type="journal article" date="2018" name="Front. Plant Sci.">
        <title>Red Clover (Trifolium pratense) and Zigzag Clover (T. medium) - A Picture of Genomic Similarities and Differences.</title>
        <authorList>
            <person name="Dluhosova J."/>
            <person name="Istvanek J."/>
            <person name="Nedelnik J."/>
            <person name="Repkova J."/>
        </authorList>
    </citation>
    <scope>NUCLEOTIDE SEQUENCE [LARGE SCALE GENOMIC DNA]</scope>
    <source>
        <strain evidence="7">cv. 10/8</strain>
        <tissue evidence="6">Leaf</tissue>
    </source>
</reference>
<evidence type="ECO:0000313" key="7">
    <source>
        <dbReference type="Proteomes" id="UP000265520"/>
    </source>
</evidence>
<dbReference type="GO" id="GO:0008168">
    <property type="term" value="F:methyltransferase activity"/>
    <property type="evidence" value="ECO:0007669"/>
    <property type="project" value="UniProtKB-KW"/>
</dbReference>
<dbReference type="PROSITE" id="PS51184">
    <property type="entry name" value="JMJC"/>
    <property type="match status" value="1"/>
</dbReference>
<comment type="similarity">
    <text evidence="2">Belongs to the JARID1 histone demethylase family.</text>
</comment>
<evidence type="ECO:0000259" key="5">
    <source>
        <dbReference type="PROSITE" id="PS51184"/>
    </source>
</evidence>
<accession>A0A392PKH5</accession>
<dbReference type="AlphaFoldDB" id="A0A392PKH5"/>
<protein>
    <submittedName>
        <fullName evidence="6">Lysine-specific demethylase 3B</fullName>
    </submittedName>
</protein>
<dbReference type="GO" id="GO:0046872">
    <property type="term" value="F:metal ion binding"/>
    <property type="evidence" value="ECO:0007669"/>
    <property type="project" value="UniProtKB-KW"/>
</dbReference>
<dbReference type="InterPro" id="IPR045109">
    <property type="entry name" value="LSDs-like"/>
</dbReference>
<dbReference type="GO" id="GO:0032454">
    <property type="term" value="F:histone H3K9 demethylase activity"/>
    <property type="evidence" value="ECO:0007669"/>
    <property type="project" value="InterPro"/>
</dbReference>
<evidence type="ECO:0000313" key="6">
    <source>
        <dbReference type="EMBL" id="MCI12593.1"/>
    </source>
</evidence>
<evidence type="ECO:0000256" key="4">
    <source>
        <dbReference type="ARBA" id="ARBA00023242"/>
    </source>
</evidence>
<dbReference type="GO" id="GO:0003712">
    <property type="term" value="F:transcription coregulator activity"/>
    <property type="evidence" value="ECO:0007669"/>
    <property type="project" value="TreeGrafter"/>
</dbReference>
<keyword evidence="6" id="KW-0808">Transferase</keyword>
<proteinExistence type="inferred from homology"/>
<keyword evidence="6" id="KW-0489">Methyltransferase</keyword>
<comment type="subcellular location">
    <subcellularLocation>
        <location evidence="1">Nucleus</location>
    </subcellularLocation>
</comment>
<keyword evidence="4" id="KW-0539">Nucleus</keyword>
<feature type="domain" description="JmjC" evidence="5">
    <location>
        <begin position="1"/>
        <end position="40"/>
    </location>
</feature>
<dbReference type="PANTHER" id="PTHR12549">
    <property type="entry name" value="JMJC DOMAIN-CONTAINING HISTONE DEMETHYLATION PROTEIN"/>
    <property type="match status" value="1"/>
</dbReference>
<feature type="non-terminal residue" evidence="6">
    <location>
        <position position="40"/>
    </location>
</feature>
<evidence type="ECO:0000256" key="2">
    <source>
        <dbReference type="ARBA" id="ARBA00006801"/>
    </source>
</evidence>
<dbReference type="PANTHER" id="PTHR12549:SF11">
    <property type="entry name" value="LYSINE-SPECIFIC DEMETHYLASE JMJ25"/>
    <property type="match status" value="1"/>
</dbReference>
<comment type="caution">
    <text evidence="6">The sequence shown here is derived from an EMBL/GenBank/DDBJ whole genome shotgun (WGS) entry which is preliminary data.</text>
</comment>
<dbReference type="GO" id="GO:0031490">
    <property type="term" value="F:chromatin DNA binding"/>
    <property type="evidence" value="ECO:0007669"/>
    <property type="project" value="TreeGrafter"/>
</dbReference>
<evidence type="ECO:0000256" key="1">
    <source>
        <dbReference type="ARBA" id="ARBA00004123"/>
    </source>
</evidence>
<keyword evidence="3" id="KW-0479">Metal-binding</keyword>
<dbReference type="GO" id="GO:0032259">
    <property type="term" value="P:methylation"/>
    <property type="evidence" value="ECO:0007669"/>
    <property type="project" value="UniProtKB-KW"/>
</dbReference>